<evidence type="ECO:0000259" key="3">
    <source>
        <dbReference type="Pfam" id="PF03914"/>
    </source>
</evidence>
<dbReference type="AlphaFoldDB" id="J9AK34"/>
<dbReference type="InterPro" id="IPR005612">
    <property type="entry name" value="CCAAT-binding_factor"/>
</dbReference>
<dbReference type="GO" id="GO:0006270">
    <property type="term" value="P:DNA replication initiation"/>
    <property type="evidence" value="ECO:0007669"/>
    <property type="project" value="TreeGrafter"/>
</dbReference>
<feature type="transmembrane region" description="Helical" evidence="2">
    <location>
        <begin position="140"/>
        <end position="163"/>
    </location>
</feature>
<comment type="similarity">
    <text evidence="1">Belongs to the CBF/MAK21 family.</text>
</comment>
<evidence type="ECO:0000256" key="1">
    <source>
        <dbReference type="ARBA" id="ARBA00007797"/>
    </source>
</evidence>
<comment type="caution">
    <text evidence="4">The sequence shown here is derived from an EMBL/GenBank/DDBJ whole genome shotgun (WGS) entry which is preliminary data.</text>
</comment>
<evidence type="ECO:0000313" key="5">
    <source>
        <dbReference type="Proteomes" id="UP000004810"/>
    </source>
</evidence>
<keyword evidence="2" id="KW-0812">Transmembrane</keyword>
<dbReference type="GO" id="GO:0003682">
    <property type="term" value="F:chromatin binding"/>
    <property type="evidence" value="ECO:0007669"/>
    <property type="project" value="TreeGrafter"/>
</dbReference>
<gene>
    <name evidence="4" type="ORF">WUBG_14552</name>
</gene>
<keyword evidence="2" id="KW-0472">Membrane</keyword>
<evidence type="ECO:0000256" key="2">
    <source>
        <dbReference type="SAM" id="Phobius"/>
    </source>
</evidence>
<feature type="domain" description="CCAAT-binding factor" evidence="3">
    <location>
        <begin position="61"/>
        <end position="161"/>
    </location>
</feature>
<feature type="non-terminal residue" evidence="4">
    <location>
        <position position="164"/>
    </location>
</feature>
<organism evidence="4 5">
    <name type="scientific">Wuchereria bancrofti</name>
    <dbReference type="NCBI Taxonomy" id="6293"/>
    <lineage>
        <taxon>Eukaryota</taxon>
        <taxon>Metazoa</taxon>
        <taxon>Ecdysozoa</taxon>
        <taxon>Nematoda</taxon>
        <taxon>Chromadorea</taxon>
        <taxon>Rhabditida</taxon>
        <taxon>Spirurina</taxon>
        <taxon>Spiruromorpha</taxon>
        <taxon>Filarioidea</taxon>
        <taxon>Onchocercidae</taxon>
        <taxon>Wuchereria</taxon>
    </lineage>
</organism>
<dbReference type="EMBL" id="ADBV01012044">
    <property type="protein sequence ID" value="EJW74540.1"/>
    <property type="molecule type" value="Genomic_DNA"/>
</dbReference>
<dbReference type="Proteomes" id="UP000004810">
    <property type="component" value="Unassembled WGS sequence"/>
</dbReference>
<accession>J9AK34</accession>
<dbReference type="InterPro" id="IPR016903">
    <property type="entry name" value="Nucleolar_cplx-assoc_3"/>
</dbReference>
<sequence>MNHVFATYFRVIKRLPTTKLLEPVLEGLAKFAHLINIEFFDDMIAALSLLVNQQHLRLIDSLRCIYTSFVMLSGEGIALNIDPSRFYWSMYRLLPSIAFEKQQDELVNTLSLTLRTLDLMINCRRKQVPVCRVAAYIKRLLALAFFMPSSGAASILLCIRSFFI</sequence>
<dbReference type="PANTHER" id="PTHR14428:SF5">
    <property type="entry name" value="NUCLEOLAR COMPLEX PROTEIN 3 HOMOLOG"/>
    <property type="match status" value="1"/>
</dbReference>
<evidence type="ECO:0000313" key="4">
    <source>
        <dbReference type="EMBL" id="EJW74540.1"/>
    </source>
</evidence>
<keyword evidence="2" id="KW-1133">Transmembrane helix</keyword>
<name>J9AK34_WUCBA</name>
<dbReference type="Pfam" id="PF03914">
    <property type="entry name" value="CBF"/>
    <property type="match status" value="1"/>
</dbReference>
<reference evidence="5" key="1">
    <citation type="submission" date="2012-08" db="EMBL/GenBank/DDBJ databases">
        <title>The Genome Sequence of Wuchereria bancrofti.</title>
        <authorList>
            <person name="Nutman T.B."/>
            <person name="Fink D.L."/>
            <person name="Russ C."/>
            <person name="Young S."/>
            <person name="Zeng Q."/>
            <person name="Koehrsen M."/>
            <person name="Alvarado L."/>
            <person name="Berlin A."/>
            <person name="Chapman S.B."/>
            <person name="Chen Z."/>
            <person name="Freedman E."/>
            <person name="Gellesch M."/>
            <person name="Goldberg J."/>
            <person name="Griggs A."/>
            <person name="Gujja S."/>
            <person name="Heilman E.R."/>
            <person name="Heiman D."/>
            <person name="Hepburn T."/>
            <person name="Howarth C."/>
            <person name="Jen D."/>
            <person name="Larson L."/>
            <person name="Lewis B."/>
            <person name="Mehta T."/>
            <person name="Park D."/>
            <person name="Pearson M."/>
            <person name="Roberts A."/>
            <person name="Saif S."/>
            <person name="Shea T."/>
            <person name="Shenoy N."/>
            <person name="Sisk P."/>
            <person name="Stolte C."/>
            <person name="Sykes S."/>
            <person name="Walk T."/>
            <person name="White J."/>
            <person name="Yandava C."/>
            <person name="Haas B."/>
            <person name="Henn M.R."/>
            <person name="Nusbaum C."/>
            <person name="Birren B."/>
        </authorList>
    </citation>
    <scope>NUCLEOTIDE SEQUENCE [LARGE SCALE GENOMIC DNA]</scope>
    <source>
        <strain evidence="5">NA</strain>
    </source>
</reference>
<dbReference type="PANTHER" id="PTHR14428">
    <property type="entry name" value="NUCLEOLAR COMPLEX PROTEIN 3"/>
    <property type="match status" value="1"/>
</dbReference>
<proteinExistence type="inferred from homology"/>
<protein>
    <recommendedName>
        <fullName evidence="3">CCAAT-binding factor domain-containing protein</fullName>
    </recommendedName>
</protein>
<dbReference type="GO" id="GO:0005730">
    <property type="term" value="C:nucleolus"/>
    <property type="evidence" value="ECO:0007669"/>
    <property type="project" value="TreeGrafter"/>
</dbReference>